<keyword evidence="2 5" id="KW-0812">Transmembrane</keyword>
<evidence type="ECO:0000256" key="3">
    <source>
        <dbReference type="ARBA" id="ARBA00022989"/>
    </source>
</evidence>
<dbReference type="EMBL" id="UINC01006995">
    <property type="protein sequence ID" value="SVA30842.1"/>
    <property type="molecule type" value="Genomic_DNA"/>
</dbReference>
<evidence type="ECO:0000259" key="6">
    <source>
        <dbReference type="Pfam" id="PF07291"/>
    </source>
</evidence>
<dbReference type="Pfam" id="PF07291">
    <property type="entry name" value="MauE"/>
    <property type="match status" value="1"/>
</dbReference>
<name>A0A381URN7_9ZZZZ</name>
<organism evidence="7">
    <name type="scientific">marine metagenome</name>
    <dbReference type="NCBI Taxonomy" id="408172"/>
    <lineage>
        <taxon>unclassified sequences</taxon>
        <taxon>metagenomes</taxon>
        <taxon>ecological metagenomes</taxon>
    </lineage>
</organism>
<dbReference type="AlphaFoldDB" id="A0A381URN7"/>
<reference evidence="7" key="1">
    <citation type="submission" date="2018-05" db="EMBL/GenBank/DDBJ databases">
        <authorList>
            <person name="Lanie J.A."/>
            <person name="Ng W.-L."/>
            <person name="Kazmierczak K.M."/>
            <person name="Andrzejewski T.M."/>
            <person name="Davidsen T.M."/>
            <person name="Wayne K.J."/>
            <person name="Tettelin H."/>
            <person name="Glass J.I."/>
            <person name="Rusch D."/>
            <person name="Podicherti R."/>
            <person name="Tsui H.-C.T."/>
            <person name="Winkler M.E."/>
        </authorList>
    </citation>
    <scope>NUCLEOTIDE SEQUENCE</scope>
</reference>
<dbReference type="GO" id="GO:0016020">
    <property type="term" value="C:membrane"/>
    <property type="evidence" value="ECO:0007669"/>
    <property type="project" value="UniProtKB-SubCell"/>
</dbReference>
<sequence length="98" mass="10770">MAMAMPWLELLVGICLVAGIMVDGAAIMSVVMMVVFIFAISQALARGISIECGCFSVTEKSGDNIGLQTILRDIVYLFMSLVVLYRSERKLEFFPKSV</sequence>
<evidence type="ECO:0000256" key="1">
    <source>
        <dbReference type="ARBA" id="ARBA00004141"/>
    </source>
</evidence>
<evidence type="ECO:0000256" key="4">
    <source>
        <dbReference type="ARBA" id="ARBA00023136"/>
    </source>
</evidence>
<dbReference type="InterPro" id="IPR009908">
    <property type="entry name" value="Methylamine_util_MauE"/>
</dbReference>
<keyword evidence="4 5" id="KW-0472">Membrane</keyword>
<feature type="domain" description="Methylamine utilisation protein MauE" evidence="6">
    <location>
        <begin position="2"/>
        <end position="85"/>
    </location>
</feature>
<feature type="transmembrane region" description="Helical" evidence="5">
    <location>
        <begin position="7"/>
        <end position="40"/>
    </location>
</feature>
<proteinExistence type="predicted"/>
<gene>
    <name evidence="7" type="ORF">METZ01_LOCUS83696</name>
</gene>
<protein>
    <recommendedName>
        <fullName evidence="6">Methylamine utilisation protein MauE domain-containing protein</fullName>
    </recommendedName>
</protein>
<accession>A0A381URN7</accession>
<dbReference type="GO" id="GO:0030416">
    <property type="term" value="P:methylamine metabolic process"/>
    <property type="evidence" value="ECO:0007669"/>
    <property type="project" value="InterPro"/>
</dbReference>
<evidence type="ECO:0000256" key="5">
    <source>
        <dbReference type="SAM" id="Phobius"/>
    </source>
</evidence>
<comment type="subcellular location">
    <subcellularLocation>
        <location evidence="1">Membrane</location>
        <topology evidence="1">Multi-pass membrane protein</topology>
    </subcellularLocation>
</comment>
<keyword evidence="3 5" id="KW-1133">Transmembrane helix</keyword>
<evidence type="ECO:0000313" key="7">
    <source>
        <dbReference type="EMBL" id="SVA30842.1"/>
    </source>
</evidence>
<evidence type="ECO:0000256" key="2">
    <source>
        <dbReference type="ARBA" id="ARBA00022692"/>
    </source>
</evidence>